<organism evidence="8 9">
    <name type="scientific">Sphingomonas carotinifaciens</name>
    <dbReference type="NCBI Taxonomy" id="1166323"/>
    <lineage>
        <taxon>Bacteria</taxon>
        <taxon>Pseudomonadati</taxon>
        <taxon>Pseudomonadota</taxon>
        <taxon>Alphaproteobacteria</taxon>
        <taxon>Sphingomonadales</taxon>
        <taxon>Sphingomonadaceae</taxon>
        <taxon>Sphingomonas</taxon>
    </lineage>
</organism>
<dbReference type="InterPro" id="IPR015422">
    <property type="entry name" value="PyrdxlP-dep_Trfase_small"/>
</dbReference>
<dbReference type="GO" id="GO:0033585">
    <property type="term" value="P:L-phenylalanine biosynthetic process from chorismate via phenylpyruvate"/>
    <property type="evidence" value="ECO:0007669"/>
    <property type="project" value="TreeGrafter"/>
</dbReference>
<reference evidence="8 9" key="1">
    <citation type="submission" date="2019-12" db="EMBL/GenBank/DDBJ databases">
        <authorList>
            <person name="Zheng J."/>
        </authorList>
    </citation>
    <scope>NUCLEOTIDE SEQUENCE [LARGE SCALE GENOMIC DNA]</scope>
    <source>
        <strain evidence="8 9">DSM 27347</strain>
    </source>
</reference>
<evidence type="ECO:0000259" key="7">
    <source>
        <dbReference type="Pfam" id="PF00155"/>
    </source>
</evidence>
<dbReference type="RefSeq" id="WP_149683134.1">
    <property type="nucleotide sequence ID" value="NZ_FNBI01000007.1"/>
</dbReference>
<dbReference type="GO" id="GO:0004838">
    <property type="term" value="F:L-tyrosine-2-oxoglutarate transaminase activity"/>
    <property type="evidence" value="ECO:0007669"/>
    <property type="project" value="TreeGrafter"/>
</dbReference>
<proteinExistence type="inferred from homology"/>
<evidence type="ECO:0000256" key="2">
    <source>
        <dbReference type="ARBA" id="ARBA00007441"/>
    </source>
</evidence>
<dbReference type="NCBIfam" id="NF006719">
    <property type="entry name" value="PRK09257.1"/>
    <property type="match status" value="1"/>
</dbReference>
<dbReference type="PRINTS" id="PR00799">
    <property type="entry name" value="TRANSAMINASE"/>
</dbReference>
<dbReference type="OrthoDB" id="9766445at2"/>
<dbReference type="InterPro" id="IPR015424">
    <property type="entry name" value="PyrdxlP-dep_Trfase"/>
</dbReference>
<keyword evidence="4 8" id="KW-0032">Aminotransferase</keyword>
<dbReference type="GO" id="GO:0042802">
    <property type="term" value="F:identical protein binding"/>
    <property type="evidence" value="ECO:0007669"/>
    <property type="project" value="TreeGrafter"/>
</dbReference>
<evidence type="ECO:0000256" key="5">
    <source>
        <dbReference type="ARBA" id="ARBA00022679"/>
    </source>
</evidence>
<dbReference type="EMBL" id="WSUT01000007">
    <property type="protein sequence ID" value="MWC45656.1"/>
    <property type="molecule type" value="Genomic_DNA"/>
</dbReference>
<protein>
    <submittedName>
        <fullName evidence="8">Aminotransferase class I/II-fold pyridoxal phosphate-dependent enzyme</fullName>
    </submittedName>
</protein>
<dbReference type="InterPro" id="IPR000796">
    <property type="entry name" value="Asp_trans"/>
</dbReference>
<dbReference type="GO" id="GO:0004069">
    <property type="term" value="F:L-aspartate:2-oxoglutarate aminotransferase activity"/>
    <property type="evidence" value="ECO:0007669"/>
    <property type="project" value="TreeGrafter"/>
</dbReference>
<dbReference type="InterPro" id="IPR015421">
    <property type="entry name" value="PyrdxlP-dep_Trfase_major"/>
</dbReference>
<dbReference type="SUPFAM" id="SSF53383">
    <property type="entry name" value="PLP-dependent transferases"/>
    <property type="match status" value="1"/>
</dbReference>
<accession>A0A6N8LZL5</accession>
<dbReference type="CDD" id="cd00609">
    <property type="entry name" value="AAT_like"/>
    <property type="match status" value="1"/>
</dbReference>
<evidence type="ECO:0000256" key="4">
    <source>
        <dbReference type="ARBA" id="ARBA00022576"/>
    </source>
</evidence>
<keyword evidence="5 8" id="KW-0808">Transferase</keyword>
<sequence length="400" mass="42973">MSELLAPSRALFCSLDRQPPDLLLAVIGMHRADPRPHKIDVGVGVYRDETGETPVMRAVKAAETRLLAEQRTKSYLGAEGDQGFTDRLADVALGQPLATDTRITGVQTPGGTGALRLAAELLARAGATFVWVGAPTWPNHGPIFREAGLVVRTHAYFDTAQSRIDFAAFVDSLAEARFGDVVLLHGCCHNPTGTAFSPGEWDELTQLFLARGLIPLIDLAYQGLGLGLDEDAAGMRAMLAAVPEALVAYSCDKNFALYRERVGALWVQAATPAAAVPIRETLLVLARSLWSMPPDHGAATVRLILDDPALKAEWRAELTSMCARINGLRSALGASHPALAPIADQQGLFALLPIDENAVSQLRERHAIYMPASGRINIAGLQLETIESFAAALSPYLPRY</sequence>
<name>A0A6N8LZL5_9SPHN</name>
<dbReference type="PANTHER" id="PTHR11879">
    <property type="entry name" value="ASPARTATE AMINOTRANSFERASE"/>
    <property type="match status" value="1"/>
</dbReference>
<comment type="subunit">
    <text evidence="3">Homodimer.</text>
</comment>
<dbReference type="Proteomes" id="UP000436801">
    <property type="component" value="Unassembled WGS sequence"/>
</dbReference>
<gene>
    <name evidence="8" type="ORF">GQR91_18740</name>
</gene>
<feature type="domain" description="Aminotransferase class I/classII large" evidence="7">
    <location>
        <begin position="37"/>
        <end position="393"/>
    </location>
</feature>
<dbReference type="GO" id="GO:0030170">
    <property type="term" value="F:pyridoxal phosphate binding"/>
    <property type="evidence" value="ECO:0007669"/>
    <property type="project" value="InterPro"/>
</dbReference>
<evidence type="ECO:0000256" key="3">
    <source>
        <dbReference type="ARBA" id="ARBA00011738"/>
    </source>
</evidence>
<comment type="similarity">
    <text evidence="2">Belongs to the class-I pyridoxal-phosphate-dependent aminotransferase family.</text>
</comment>
<dbReference type="PANTHER" id="PTHR11879:SF22">
    <property type="entry name" value="ASPARTATE AMINOTRANSFERASE, MITOCHONDRIAL"/>
    <property type="match status" value="1"/>
</dbReference>
<comment type="caution">
    <text evidence="8">The sequence shown here is derived from an EMBL/GenBank/DDBJ whole genome shotgun (WGS) entry which is preliminary data.</text>
</comment>
<keyword evidence="6" id="KW-0663">Pyridoxal phosphate</keyword>
<comment type="cofactor">
    <cofactor evidence="1">
        <name>pyridoxal 5'-phosphate</name>
        <dbReference type="ChEBI" id="CHEBI:597326"/>
    </cofactor>
</comment>
<dbReference type="GO" id="GO:0005829">
    <property type="term" value="C:cytosol"/>
    <property type="evidence" value="ECO:0007669"/>
    <property type="project" value="TreeGrafter"/>
</dbReference>
<evidence type="ECO:0000256" key="6">
    <source>
        <dbReference type="ARBA" id="ARBA00022898"/>
    </source>
</evidence>
<evidence type="ECO:0000313" key="8">
    <source>
        <dbReference type="EMBL" id="MWC45656.1"/>
    </source>
</evidence>
<dbReference type="InterPro" id="IPR004839">
    <property type="entry name" value="Aminotransferase_I/II_large"/>
</dbReference>
<dbReference type="AlphaFoldDB" id="A0A6N8LZL5"/>
<dbReference type="Pfam" id="PF00155">
    <property type="entry name" value="Aminotran_1_2"/>
    <property type="match status" value="1"/>
</dbReference>
<dbReference type="Gene3D" id="3.40.640.10">
    <property type="entry name" value="Type I PLP-dependent aspartate aminotransferase-like (Major domain)"/>
    <property type="match status" value="1"/>
</dbReference>
<evidence type="ECO:0000313" key="9">
    <source>
        <dbReference type="Proteomes" id="UP000436801"/>
    </source>
</evidence>
<evidence type="ECO:0000256" key="1">
    <source>
        <dbReference type="ARBA" id="ARBA00001933"/>
    </source>
</evidence>
<dbReference type="Gene3D" id="3.90.1150.10">
    <property type="entry name" value="Aspartate Aminotransferase, domain 1"/>
    <property type="match status" value="1"/>
</dbReference>